<name>A0A2M8Z049_9FIRM</name>
<evidence type="ECO:0000259" key="19">
    <source>
        <dbReference type="PROSITE" id="PS51839"/>
    </source>
</evidence>
<dbReference type="Gene3D" id="2.40.40.20">
    <property type="match status" value="1"/>
</dbReference>
<keyword evidence="14" id="KW-0472">Membrane</keyword>
<dbReference type="Gene3D" id="3.30.70.20">
    <property type="match status" value="1"/>
</dbReference>
<keyword evidence="8" id="KW-0677">Repeat</keyword>
<dbReference type="SMART" id="SM00929">
    <property type="entry name" value="NADH-G_4Fe-4S_3"/>
    <property type="match status" value="1"/>
</dbReference>
<dbReference type="PROSITE" id="PS51839">
    <property type="entry name" value="4FE4S_HC3"/>
    <property type="match status" value="1"/>
</dbReference>
<dbReference type="PIRSF" id="PIRSF036643">
    <property type="entry name" value="FDH_alpha"/>
    <property type="match status" value="1"/>
</dbReference>
<dbReference type="CDD" id="cd02790">
    <property type="entry name" value="MopB_CT_Formate-Dh_H"/>
    <property type="match status" value="1"/>
</dbReference>
<dbReference type="Pfam" id="PF01568">
    <property type="entry name" value="Molydop_binding"/>
    <property type="match status" value="1"/>
</dbReference>
<feature type="domain" description="2Fe-2S ferredoxin-type" evidence="16">
    <location>
        <begin position="16"/>
        <end position="96"/>
    </location>
</feature>
<dbReference type="SUPFAM" id="SSF50692">
    <property type="entry name" value="ADC-like"/>
    <property type="match status" value="1"/>
</dbReference>
<evidence type="ECO:0000256" key="11">
    <source>
        <dbReference type="ARBA" id="ARBA00023004"/>
    </source>
</evidence>
<comment type="subcellular location">
    <subcellularLocation>
        <location evidence="2">Membrane</location>
    </subcellularLocation>
</comment>
<dbReference type="EMBL" id="PGET01000001">
    <property type="protein sequence ID" value="PJJ26820.1"/>
    <property type="molecule type" value="Genomic_DNA"/>
</dbReference>
<keyword evidence="12" id="KW-0411">Iron-sulfur</keyword>
<dbReference type="InterPro" id="IPR006657">
    <property type="entry name" value="MoPterin_dinucl-bd_dom"/>
</dbReference>
<dbReference type="InterPro" id="IPR017900">
    <property type="entry name" value="4Fe4S_Fe_S_CS"/>
</dbReference>
<dbReference type="InterPro" id="IPR027467">
    <property type="entry name" value="MopterinOxRdtase_cofactor_BS"/>
</dbReference>
<organism evidence="20 21">
    <name type="scientific">[Clostridium] celerecrescens 18A</name>
    <dbReference type="NCBI Taxonomy" id="1286362"/>
    <lineage>
        <taxon>Bacteria</taxon>
        <taxon>Bacillati</taxon>
        <taxon>Bacillota</taxon>
        <taxon>Clostridia</taxon>
        <taxon>Lachnospirales</taxon>
        <taxon>Lachnospiraceae</taxon>
        <taxon>Lacrimispora</taxon>
    </lineage>
</organism>
<proteinExistence type="inferred from homology"/>
<comment type="similarity">
    <text evidence="4">In the C-terminal section; belongs to the prokaryotic molybdopterin-containing oxidoreductase family.</text>
</comment>
<evidence type="ECO:0000256" key="5">
    <source>
        <dbReference type="ARBA" id="ARBA00022485"/>
    </source>
</evidence>
<dbReference type="SMART" id="SM00926">
    <property type="entry name" value="Molybdop_Fe4S4"/>
    <property type="match status" value="1"/>
</dbReference>
<dbReference type="Gene3D" id="3.10.20.740">
    <property type="match status" value="1"/>
</dbReference>
<dbReference type="InterPro" id="IPR001041">
    <property type="entry name" value="2Fe-2S_ferredoxin-type"/>
</dbReference>
<evidence type="ECO:0000256" key="9">
    <source>
        <dbReference type="ARBA" id="ARBA00022967"/>
    </source>
</evidence>
<dbReference type="SUPFAM" id="SSF53706">
    <property type="entry name" value="Formate dehydrogenase/DMSO reductase, domains 1-3"/>
    <property type="match status" value="1"/>
</dbReference>
<dbReference type="PROSITE" id="PS51379">
    <property type="entry name" value="4FE4S_FER_2"/>
    <property type="match status" value="2"/>
</dbReference>
<dbReference type="Gene3D" id="3.40.228.10">
    <property type="entry name" value="Dimethylsulfoxide Reductase, domain 2"/>
    <property type="match status" value="1"/>
</dbReference>
<feature type="domain" description="4Fe-4S ferredoxin-type" evidence="17">
    <location>
        <begin position="200"/>
        <end position="229"/>
    </location>
</feature>
<keyword evidence="13" id="KW-0520">NAD</keyword>
<keyword evidence="6" id="KW-0001">2Fe-2S</keyword>
<keyword evidence="7" id="KW-0479">Metal-binding</keyword>
<dbReference type="CDD" id="cd00207">
    <property type="entry name" value="fer2"/>
    <property type="match status" value="1"/>
</dbReference>
<dbReference type="OrthoDB" id="9803192at2"/>
<dbReference type="InterPro" id="IPR041924">
    <property type="entry name" value="Formate_Dh-H_N"/>
</dbReference>
<dbReference type="GO" id="GO:0051537">
    <property type="term" value="F:2 iron, 2 sulfur cluster binding"/>
    <property type="evidence" value="ECO:0007669"/>
    <property type="project" value="UniProtKB-KW"/>
</dbReference>
<dbReference type="GO" id="GO:0051539">
    <property type="term" value="F:4 iron, 4 sulfur cluster binding"/>
    <property type="evidence" value="ECO:0007669"/>
    <property type="project" value="UniProtKB-KW"/>
</dbReference>
<dbReference type="CDD" id="cd02753">
    <property type="entry name" value="MopB_Formate-Dh-H"/>
    <property type="match status" value="1"/>
</dbReference>
<evidence type="ECO:0000256" key="7">
    <source>
        <dbReference type="ARBA" id="ARBA00022723"/>
    </source>
</evidence>
<reference evidence="20 21" key="1">
    <citation type="submission" date="2017-11" db="EMBL/GenBank/DDBJ databases">
        <title>Understudied soil microbes with underappreciated capabilities: Untangling the Clostridium saccharolyticum group.</title>
        <authorList>
            <person name="Leschine S."/>
        </authorList>
    </citation>
    <scope>NUCLEOTIDE SEQUENCE [LARGE SCALE GENOMIC DNA]</scope>
    <source>
        <strain evidence="20 21">18A</strain>
    </source>
</reference>
<evidence type="ECO:0000313" key="21">
    <source>
        <dbReference type="Proteomes" id="UP000231092"/>
    </source>
</evidence>
<dbReference type="AlphaFoldDB" id="A0A2M8Z049"/>
<dbReference type="Gene3D" id="3.40.50.740">
    <property type="match status" value="1"/>
</dbReference>
<dbReference type="FunFam" id="3.10.20.740:FF:000004">
    <property type="entry name" value="NADH-quinone oxidoreductase"/>
    <property type="match status" value="1"/>
</dbReference>
<dbReference type="SUPFAM" id="SSF54862">
    <property type="entry name" value="4Fe-4S ferredoxins"/>
    <property type="match status" value="1"/>
</dbReference>
<keyword evidence="10" id="KW-0560">Oxidoreductase</keyword>
<dbReference type="GO" id="GO:0043546">
    <property type="term" value="F:molybdopterin cofactor binding"/>
    <property type="evidence" value="ECO:0007669"/>
    <property type="project" value="InterPro"/>
</dbReference>
<evidence type="ECO:0000256" key="3">
    <source>
        <dbReference type="ARBA" id="ARBA00005404"/>
    </source>
</evidence>
<evidence type="ECO:0000256" key="2">
    <source>
        <dbReference type="ARBA" id="ARBA00004370"/>
    </source>
</evidence>
<dbReference type="PROSITE" id="PS00198">
    <property type="entry name" value="4FE4S_FER_1"/>
    <property type="match status" value="1"/>
</dbReference>
<evidence type="ECO:0000256" key="8">
    <source>
        <dbReference type="ARBA" id="ARBA00022737"/>
    </source>
</evidence>
<dbReference type="Pfam" id="PF13510">
    <property type="entry name" value="Fer2_4"/>
    <property type="match status" value="1"/>
</dbReference>
<dbReference type="InterPro" id="IPR054351">
    <property type="entry name" value="NADH_UbQ_OxRdtase_ferredoxin"/>
</dbReference>
<comment type="cofactor">
    <cofactor evidence="15">
        <name>[2Fe-2S] cluster</name>
        <dbReference type="ChEBI" id="CHEBI:190135"/>
    </cofactor>
</comment>
<dbReference type="GO" id="GO:0022904">
    <property type="term" value="P:respiratory electron transport chain"/>
    <property type="evidence" value="ECO:0007669"/>
    <property type="project" value="TreeGrafter"/>
</dbReference>
<dbReference type="PROSITE" id="PS51669">
    <property type="entry name" value="4FE4S_MOW_BIS_MGD"/>
    <property type="match status" value="1"/>
</dbReference>
<dbReference type="InterPro" id="IPR041925">
    <property type="entry name" value="CT_Formate-Dh_H"/>
</dbReference>
<sequence>MEKEENTVLETEKNNSMVELEIDGHAIAVQKGTTILEACKSLDIEIPTLCHMKELAPDGSCRMCVVEIEGGRKGGLVPSCSEHCAPGMKVSTRSERVVESRRFILDLLLSNHVLSCFDCASNGECRLQDYCLEYGVEKTSFPYGKRVGTNETDSSNPFFSFHPEKCIMCRRCTRVCQQLQGRDVISVSNRGFDTRMSPSYQLPWRESICESCGNCVSNCPTGALSSKDQQRHYRAWEVKKVRTTCPHCATGCQMDLLVKNNRIVGVDPADGPSNRGLLCVKGKFGSYKFIHSGDRLTHPFIKRDGKFEKASWDEALDLIASRFTEIRKKYGADANAGFSCSRAPNEDNYVFQKMMRAAFGTNNVDNCARVCHSASVHGLATTLGSGAMTNPIRDITEDVDLILLIGSNPTEAHPVVGTQIRQAIRRGTQIIVVDPRKIDLVKDAVIHMPIKAGTNIAFANAMIHVIIEEGLADMDYIRERTEGFEELAEIVKGYTPEKAAEICHIDAEDIRKAARMYARAKKAPIIYCLGVTEHSTGTEGVMSLSNLAMVVGKIGKSGCGINPLRGQNNVQGACDMGCMPYDFPGYQKVANKEVREKFERAWGVPLSEATGLMSTQVLPEAIEGKIKGLYIFGEDPMVTDPDTGHVAKSLKSLDFLVVQELFMTETAQFADVILPGTSYGEKEGTFSNTERRVQRVRKAVTLEGDMRLDTDIFYDVMNRMGYPCETKTAAEIMDEIASVTPAFGGISFERLDRGETLQWPCPDKESKGTYIMHVGKFSRGLGYFYPAKYRPSKELPDNDYPFMMVTGRMLYHYNTRAMTGRTEGLNEICRDSYIEINQGDAAMLGIKDGDKVKVSSRRGEIESRAVVGDKMMPSEVFMTFHFADGNVNKITNFVIDDIARIPEYKVCAVSVKRT</sequence>
<dbReference type="InterPro" id="IPR006656">
    <property type="entry name" value="Mopterin_OxRdtase"/>
</dbReference>
<evidence type="ECO:0000259" key="16">
    <source>
        <dbReference type="PROSITE" id="PS51085"/>
    </source>
</evidence>
<dbReference type="Pfam" id="PF22117">
    <property type="entry name" value="Fer4_Nqo3"/>
    <property type="match status" value="1"/>
</dbReference>
<dbReference type="InterPro" id="IPR006478">
    <property type="entry name" value="Formate_DH_asu"/>
</dbReference>
<dbReference type="GO" id="GO:0016020">
    <property type="term" value="C:membrane"/>
    <property type="evidence" value="ECO:0007669"/>
    <property type="project" value="UniProtKB-SubCell"/>
</dbReference>
<dbReference type="Gene3D" id="2.20.25.90">
    <property type="entry name" value="ADC-like domains"/>
    <property type="match status" value="1"/>
</dbReference>
<dbReference type="NCBIfam" id="TIGR01591">
    <property type="entry name" value="Fdh-alpha"/>
    <property type="match status" value="1"/>
</dbReference>
<dbReference type="InterPro" id="IPR036010">
    <property type="entry name" value="2Fe-2S_ferredoxin-like_sf"/>
</dbReference>
<dbReference type="PROSITE" id="PS00551">
    <property type="entry name" value="MOLYBDOPTERIN_PROK_1"/>
    <property type="match status" value="1"/>
</dbReference>
<feature type="domain" description="4Fe-4S Mo/W bis-MGD-type" evidence="18">
    <location>
        <begin position="238"/>
        <end position="293"/>
    </location>
</feature>
<dbReference type="GO" id="GO:0015942">
    <property type="term" value="P:formate metabolic process"/>
    <property type="evidence" value="ECO:0007669"/>
    <property type="project" value="InterPro"/>
</dbReference>
<evidence type="ECO:0000259" key="18">
    <source>
        <dbReference type="PROSITE" id="PS51669"/>
    </source>
</evidence>
<dbReference type="Pfam" id="PF00384">
    <property type="entry name" value="Molybdopterin"/>
    <property type="match status" value="1"/>
</dbReference>
<dbReference type="PROSITE" id="PS00490">
    <property type="entry name" value="MOLYBDOPTERIN_PROK_2"/>
    <property type="match status" value="1"/>
</dbReference>
<dbReference type="InterPro" id="IPR006963">
    <property type="entry name" value="Mopterin_OxRdtase_4Fe-4S_dom"/>
</dbReference>
<evidence type="ECO:0000256" key="14">
    <source>
        <dbReference type="ARBA" id="ARBA00023136"/>
    </source>
</evidence>
<protein>
    <submittedName>
        <fullName evidence="20">Formate dehydrogenase major subunit</fullName>
    </submittedName>
</protein>
<evidence type="ECO:0000256" key="1">
    <source>
        <dbReference type="ARBA" id="ARBA00001966"/>
    </source>
</evidence>
<keyword evidence="11" id="KW-0408">Iron</keyword>
<accession>A0A2M8Z049</accession>
<dbReference type="InterPro" id="IPR009010">
    <property type="entry name" value="Asp_de-COase-like_dom_sf"/>
</dbReference>
<evidence type="ECO:0000256" key="6">
    <source>
        <dbReference type="ARBA" id="ARBA00022714"/>
    </source>
</evidence>
<evidence type="ECO:0000313" key="20">
    <source>
        <dbReference type="EMBL" id="PJJ26820.1"/>
    </source>
</evidence>
<keyword evidence="9" id="KW-1278">Translocase</keyword>
<evidence type="ECO:0000256" key="13">
    <source>
        <dbReference type="ARBA" id="ARBA00023027"/>
    </source>
</evidence>
<dbReference type="FunFam" id="3.30.70.20:FF:000035">
    <property type="entry name" value="Iron hydrogenase 1"/>
    <property type="match status" value="1"/>
</dbReference>
<dbReference type="PANTHER" id="PTHR43105:SF14">
    <property type="entry name" value="FORMATE DEHYDROGENASE H"/>
    <property type="match status" value="1"/>
</dbReference>
<comment type="cofactor">
    <cofactor evidence="1">
        <name>[4Fe-4S] cluster</name>
        <dbReference type="ChEBI" id="CHEBI:49883"/>
    </cofactor>
</comment>
<dbReference type="SUPFAM" id="SSF54292">
    <property type="entry name" value="2Fe-2S ferredoxin-like"/>
    <property type="match status" value="1"/>
</dbReference>
<comment type="caution">
    <text evidence="20">The sequence shown here is derived from an EMBL/GenBank/DDBJ whole genome shotgun (WGS) entry which is preliminary data.</text>
</comment>
<dbReference type="GO" id="GO:0008863">
    <property type="term" value="F:formate dehydrogenase (NAD+) activity"/>
    <property type="evidence" value="ECO:0007669"/>
    <property type="project" value="InterPro"/>
</dbReference>
<keyword evidence="5" id="KW-0004">4Fe-4S</keyword>
<dbReference type="InterPro" id="IPR019574">
    <property type="entry name" value="NADH_UbQ_OxRdtase_Gsu_4Fe4S-bd"/>
</dbReference>
<evidence type="ECO:0000256" key="15">
    <source>
        <dbReference type="ARBA" id="ARBA00034078"/>
    </source>
</evidence>
<evidence type="ECO:0000256" key="12">
    <source>
        <dbReference type="ARBA" id="ARBA00023014"/>
    </source>
</evidence>
<dbReference type="GO" id="GO:0046872">
    <property type="term" value="F:metal ion binding"/>
    <property type="evidence" value="ECO:0007669"/>
    <property type="project" value="UniProtKB-KW"/>
</dbReference>
<dbReference type="InterPro" id="IPR050123">
    <property type="entry name" value="Prok_molybdopt-oxidoreductase"/>
</dbReference>
<feature type="domain" description="4Fe-4S His(Cys)3-ligated-type" evidence="19">
    <location>
        <begin position="96"/>
        <end position="135"/>
    </location>
</feature>
<dbReference type="Pfam" id="PF04879">
    <property type="entry name" value="Molybdop_Fe4S4"/>
    <property type="match status" value="1"/>
</dbReference>
<feature type="domain" description="4Fe-4S ferredoxin-type" evidence="17">
    <location>
        <begin position="157"/>
        <end position="190"/>
    </location>
</feature>
<evidence type="ECO:0000256" key="4">
    <source>
        <dbReference type="ARBA" id="ARBA00007023"/>
    </source>
</evidence>
<dbReference type="Proteomes" id="UP000231092">
    <property type="component" value="Unassembled WGS sequence"/>
</dbReference>
<dbReference type="InterPro" id="IPR006655">
    <property type="entry name" value="Mopterin_OxRdtase_prok_CS"/>
</dbReference>
<dbReference type="PROSITE" id="PS51085">
    <property type="entry name" value="2FE2S_FER_2"/>
    <property type="match status" value="1"/>
</dbReference>
<evidence type="ECO:0000256" key="10">
    <source>
        <dbReference type="ARBA" id="ARBA00023002"/>
    </source>
</evidence>
<comment type="similarity">
    <text evidence="3">Belongs to the complex I 75 kDa subunit family.</text>
</comment>
<evidence type="ECO:0000259" key="17">
    <source>
        <dbReference type="PROSITE" id="PS51379"/>
    </source>
</evidence>
<dbReference type="Pfam" id="PF10588">
    <property type="entry name" value="NADH-G_4Fe-4S_3"/>
    <property type="match status" value="1"/>
</dbReference>
<dbReference type="GO" id="GO:0003954">
    <property type="term" value="F:NADH dehydrogenase activity"/>
    <property type="evidence" value="ECO:0007669"/>
    <property type="project" value="TreeGrafter"/>
</dbReference>
<gene>
    <name evidence="20" type="ORF">H171_0262</name>
</gene>
<dbReference type="PANTHER" id="PTHR43105">
    <property type="entry name" value="RESPIRATORY NITRATE REDUCTASE"/>
    <property type="match status" value="1"/>
</dbReference>
<dbReference type="InterPro" id="IPR017896">
    <property type="entry name" value="4Fe4S_Fe-S-bd"/>
</dbReference>